<dbReference type="Proteomes" id="UP001138793">
    <property type="component" value="Unassembled WGS sequence"/>
</dbReference>
<sequence length="111" mass="13179">MQVIVKETTFTKINERIGTMLQKMKSYSQLFIAKKSLKTLLKTNRYESEEVMKNYYRALVENNQLNEDLTKGSVEGKNKLSKQLIDSFVELREHLHDEDFYTQVAKQWVKK</sequence>
<comment type="caution">
    <text evidence="1">The sequence shown here is derived from an EMBL/GenBank/DDBJ whole genome shotgun (WGS) entry which is preliminary data.</text>
</comment>
<gene>
    <name evidence="1" type="ORF">J2Z64_001053</name>
</gene>
<proteinExistence type="predicted"/>
<evidence type="ECO:0000313" key="2">
    <source>
        <dbReference type="Proteomes" id="UP001138793"/>
    </source>
</evidence>
<organism evidence="1 2">
    <name type="scientific">Oceanobacillus polygoni</name>
    <dbReference type="NCBI Taxonomy" id="1235259"/>
    <lineage>
        <taxon>Bacteria</taxon>
        <taxon>Bacillati</taxon>
        <taxon>Bacillota</taxon>
        <taxon>Bacilli</taxon>
        <taxon>Bacillales</taxon>
        <taxon>Bacillaceae</taxon>
        <taxon>Oceanobacillus</taxon>
    </lineage>
</organism>
<keyword evidence="2" id="KW-1185">Reference proteome</keyword>
<evidence type="ECO:0000313" key="1">
    <source>
        <dbReference type="EMBL" id="MBP2076841.1"/>
    </source>
</evidence>
<dbReference type="AlphaFoldDB" id="A0A9X1CBD5"/>
<reference evidence="1" key="1">
    <citation type="submission" date="2021-03" db="EMBL/GenBank/DDBJ databases">
        <title>Genomic Encyclopedia of Type Strains, Phase IV (KMG-IV): sequencing the most valuable type-strain genomes for metagenomic binning, comparative biology and taxonomic classification.</title>
        <authorList>
            <person name="Goeker M."/>
        </authorList>
    </citation>
    <scope>NUCLEOTIDE SEQUENCE</scope>
    <source>
        <strain evidence="1">DSM 107338</strain>
    </source>
</reference>
<dbReference type="RefSeq" id="WP_149474359.1">
    <property type="nucleotide sequence ID" value="NZ_JAGGMB010000002.1"/>
</dbReference>
<dbReference type="EMBL" id="JAGGMB010000002">
    <property type="protein sequence ID" value="MBP2076841.1"/>
    <property type="molecule type" value="Genomic_DNA"/>
</dbReference>
<dbReference type="OrthoDB" id="2969878at2"/>
<protein>
    <submittedName>
        <fullName evidence="1">Uncharacterized protein</fullName>
    </submittedName>
</protein>
<accession>A0A9X1CBD5</accession>
<name>A0A9X1CBD5_9BACI</name>